<dbReference type="GeneID" id="64955621"/>
<keyword evidence="2" id="KW-1185">Reference proteome</keyword>
<dbReference type="Proteomes" id="UP000661280">
    <property type="component" value="Chromosome 1"/>
</dbReference>
<protein>
    <submittedName>
        <fullName evidence="1">Uncharacterized protein</fullName>
    </submittedName>
</protein>
<dbReference type="RefSeq" id="XP_041538062.1">
    <property type="nucleotide sequence ID" value="XM_041683816.1"/>
</dbReference>
<reference evidence="1" key="2">
    <citation type="submission" date="2021-02" db="EMBL/GenBank/DDBJ databases">
        <title>Aspergillus luchuensis mut. kawachii IFO 4304 genome sequence.</title>
        <authorList>
            <person name="Mori K."/>
            <person name="Kadooka C."/>
            <person name="Goto M."/>
            <person name="Futagami T."/>
        </authorList>
    </citation>
    <scope>NUCLEOTIDE SEQUENCE</scope>
    <source>
        <strain evidence="1">IFO 4308</strain>
    </source>
</reference>
<dbReference type="AlphaFoldDB" id="A0A7R7ZUT8"/>
<name>A0A7R7ZUT8_ASPKA</name>
<proteinExistence type="predicted"/>
<evidence type="ECO:0000313" key="2">
    <source>
        <dbReference type="Proteomes" id="UP000661280"/>
    </source>
</evidence>
<evidence type="ECO:0000313" key="1">
    <source>
        <dbReference type="EMBL" id="BCR94296.1"/>
    </source>
</evidence>
<gene>
    <name evidence="1" type="ORF">AKAW2_11342A</name>
</gene>
<reference evidence="1" key="1">
    <citation type="submission" date="2021-01" db="EMBL/GenBank/DDBJ databases">
        <authorList>
            <consortium name="Aspergillus luchuensis mut. kawachii IFO 4304 genome sequencing consortium"/>
            <person name="Kazuki M."/>
            <person name="Futagami T."/>
        </authorList>
    </citation>
    <scope>NUCLEOTIDE SEQUENCE</scope>
    <source>
        <strain evidence="1">IFO 4308</strain>
    </source>
</reference>
<sequence length="101" mass="11508">MIGGLGPLMLRYKYRLSRDYPGNAKLPQDPYHGPDLASIHADGYPRGLESLRVYLLGSRPLLLAISHRVSLSCRLLARRTWLSSTWRNELAPSWVLQDSYL</sequence>
<organism evidence="1 2">
    <name type="scientific">Aspergillus kawachii</name>
    <name type="common">White koji mold</name>
    <name type="synonym">Aspergillus awamori var. kawachi</name>
    <dbReference type="NCBI Taxonomy" id="1069201"/>
    <lineage>
        <taxon>Eukaryota</taxon>
        <taxon>Fungi</taxon>
        <taxon>Dikarya</taxon>
        <taxon>Ascomycota</taxon>
        <taxon>Pezizomycotina</taxon>
        <taxon>Eurotiomycetes</taxon>
        <taxon>Eurotiomycetidae</taxon>
        <taxon>Eurotiales</taxon>
        <taxon>Aspergillaceae</taxon>
        <taxon>Aspergillus</taxon>
        <taxon>Aspergillus subgen. Circumdati</taxon>
    </lineage>
</organism>
<dbReference type="KEGG" id="aluc:AKAW2_11342A"/>
<accession>A0A7R7ZUT8</accession>
<dbReference type="EMBL" id="AP024425">
    <property type="protein sequence ID" value="BCR94296.1"/>
    <property type="molecule type" value="Genomic_DNA"/>
</dbReference>